<evidence type="ECO:0000259" key="12">
    <source>
        <dbReference type="Pfam" id="PF01467"/>
    </source>
</evidence>
<comment type="catalytic activity">
    <reaction evidence="10 11">
        <text>nicotinate beta-D-ribonucleotide + ATP + H(+) = deamido-NAD(+) + diphosphate</text>
        <dbReference type="Rhea" id="RHEA:22860"/>
        <dbReference type="ChEBI" id="CHEBI:15378"/>
        <dbReference type="ChEBI" id="CHEBI:30616"/>
        <dbReference type="ChEBI" id="CHEBI:33019"/>
        <dbReference type="ChEBI" id="CHEBI:57502"/>
        <dbReference type="ChEBI" id="CHEBI:58437"/>
        <dbReference type="EC" id="2.7.7.18"/>
    </reaction>
</comment>
<dbReference type="EC" id="2.7.7.18" evidence="11"/>
<evidence type="ECO:0000256" key="4">
    <source>
        <dbReference type="ARBA" id="ARBA00022642"/>
    </source>
</evidence>
<dbReference type="InterPro" id="IPR014729">
    <property type="entry name" value="Rossmann-like_a/b/a_fold"/>
</dbReference>
<keyword evidence="9 11" id="KW-0520">NAD</keyword>
<keyword evidence="5 11" id="KW-0808">Transferase</keyword>
<sequence>MRRIGLLGGSFNPAHSGHRHVAEVALRAARLDQVWLLVSPGNPLKPRAGMAPFRERLASARRIADGVRIVACDLESRLGTRHTVRTLARLRRRFPRLLFVLVIGADNMIQLPRWRRWREVLRLAPLAVLPRPGYTRRALRGPVASVLRHGRRPPALLRQGGEWALVPAAERSISATAIRSGALG</sequence>
<dbReference type="RefSeq" id="WP_301592332.1">
    <property type="nucleotide sequence ID" value="NZ_JAPFQI010000027.1"/>
</dbReference>
<dbReference type="CDD" id="cd02165">
    <property type="entry name" value="NMNAT"/>
    <property type="match status" value="1"/>
</dbReference>
<dbReference type="GO" id="GO:0016779">
    <property type="term" value="F:nucleotidyltransferase activity"/>
    <property type="evidence" value="ECO:0007669"/>
    <property type="project" value="UniProtKB-KW"/>
</dbReference>
<dbReference type="Gene3D" id="3.40.50.620">
    <property type="entry name" value="HUPs"/>
    <property type="match status" value="1"/>
</dbReference>
<feature type="domain" description="Cytidyltransferase-like" evidence="12">
    <location>
        <begin position="6"/>
        <end position="179"/>
    </location>
</feature>
<name>A0ABT3P125_9PROT</name>
<evidence type="ECO:0000256" key="1">
    <source>
        <dbReference type="ARBA" id="ARBA00002324"/>
    </source>
</evidence>
<dbReference type="InterPro" id="IPR005248">
    <property type="entry name" value="NadD/NMNAT"/>
</dbReference>
<proteinExistence type="inferred from homology"/>
<evidence type="ECO:0000313" key="14">
    <source>
        <dbReference type="Proteomes" id="UP001526430"/>
    </source>
</evidence>
<dbReference type="SUPFAM" id="SSF52374">
    <property type="entry name" value="Nucleotidylyl transferase"/>
    <property type="match status" value="1"/>
</dbReference>
<comment type="function">
    <text evidence="1 11">Catalyzes the reversible adenylation of nicotinate mononucleotide (NaMN) to nicotinic acid adenine dinucleotide (NaAD).</text>
</comment>
<evidence type="ECO:0000256" key="5">
    <source>
        <dbReference type="ARBA" id="ARBA00022679"/>
    </source>
</evidence>
<dbReference type="PANTHER" id="PTHR39321">
    <property type="entry name" value="NICOTINATE-NUCLEOTIDE ADENYLYLTRANSFERASE-RELATED"/>
    <property type="match status" value="1"/>
</dbReference>
<dbReference type="Pfam" id="PF01467">
    <property type="entry name" value="CTP_transf_like"/>
    <property type="match status" value="1"/>
</dbReference>
<evidence type="ECO:0000256" key="11">
    <source>
        <dbReference type="HAMAP-Rule" id="MF_00244"/>
    </source>
</evidence>
<dbReference type="PANTHER" id="PTHR39321:SF3">
    <property type="entry name" value="PHOSPHOPANTETHEINE ADENYLYLTRANSFERASE"/>
    <property type="match status" value="1"/>
</dbReference>
<reference evidence="13 14" key="1">
    <citation type="submission" date="2022-10" db="EMBL/GenBank/DDBJ databases">
        <title>Roseococcus glaciei nov., sp. nov., isolated from glacier.</title>
        <authorList>
            <person name="Liu Q."/>
            <person name="Xin Y.-H."/>
        </authorList>
    </citation>
    <scope>NUCLEOTIDE SEQUENCE [LARGE SCALE GENOMIC DNA]</scope>
    <source>
        <strain evidence="13 14">MDT2-1-1</strain>
    </source>
</reference>
<comment type="caution">
    <text evidence="13">The sequence shown here is derived from an EMBL/GenBank/DDBJ whole genome shotgun (WGS) entry which is preliminary data.</text>
</comment>
<evidence type="ECO:0000256" key="8">
    <source>
        <dbReference type="ARBA" id="ARBA00022840"/>
    </source>
</evidence>
<evidence type="ECO:0000256" key="9">
    <source>
        <dbReference type="ARBA" id="ARBA00023027"/>
    </source>
</evidence>
<gene>
    <name evidence="11" type="primary">nadD</name>
    <name evidence="13" type="ORF">OF850_21260</name>
</gene>
<keyword evidence="4 11" id="KW-0662">Pyridine nucleotide biosynthesis</keyword>
<keyword evidence="14" id="KW-1185">Reference proteome</keyword>
<keyword evidence="6 11" id="KW-0548">Nucleotidyltransferase</keyword>
<evidence type="ECO:0000256" key="10">
    <source>
        <dbReference type="ARBA" id="ARBA00048721"/>
    </source>
</evidence>
<evidence type="ECO:0000256" key="3">
    <source>
        <dbReference type="ARBA" id="ARBA00009014"/>
    </source>
</evidence>
<evidence type="ECO:0000313" key="13">
    <source>
        <dbReference type="EMBL" id="MCW8088128.1"/>
    </source>
</evidence>
<organism evidence="13 14">
    <name type="scientific">Sabulicella glaciei</name>
    <dbReference type="NCBI Taxonomy" id="2984948"/>
    <lineage>
        <taxon>Bacteria</taxon>
        <taxon>Pseudomonadati</taxon>
        <taxon>Pseudomonadota</taxon>
        <taxon>Alphaproteobacteria</taxon>
        <taxon>Acetobacterales</taxon>
        <taxon>Acetobacteraceae</taxon>
        <taxon>Sabulicella</taxon>
    </lineage>
</organism>
<dbReference type="Proteomes" id="UP001526430">
    <property type="component" value="Unassembled WGS sequence"/>
</dbReference>
<comment type="similarity">
    <text evidence="3 11">Belongs to the NadD family.</text>
</comment>
<dbReference type="EMBL" id="JAPFQI010000027">
    <property type="protein sequence ID" value="MCW8088128.1"/>
    <property type="molecule type" value="Genomic_DNA"/>
</dbReference>
<comment type="pathway">
    <text evidence="2 11">Cofactor biosynthesis; NAD(+) biosynthesis; deamido-NAD(+) from nicotinate D-ribonucleotide: step 1/1.</text>
</comment>
<dbReference type="InterPro" id="IPR004821">
    <property type="entry name" value="Cyt_trans-like"/>
</dbReference>
<keyword evidence="8 11" id="KW-0067">ATP-binding</keyword>
<evidence type="ECO:0000256" key="2">
    <source>
        <dbReference type="ARBA" id="ARBA00005019"/>
    </source>
</evidence>
<evidence type="ECO:0000256" key="6">
    <source>
        <dbReference type="ARBA" id="ARBA00022695"/>
    </source>
</evidence>
<keyword evidence="7 11" id="KW-0547">Nucleotide-binding</keyword>
<dbReference type="HAMAP" id="MF_00244">
    <property type="entry name" value="NaMN_adenylyltr"/>
    <property type="match status" value="1"/>
</dbReference>
<evidence type="ECO:0000256" key="7">
    <source>
        <dbReference type="ARBA" id="ARBA00022741"/>
    </source>
</evidence>
<protein>
    <recommendedName>
        <fullName evidence="11">Probable nicotinate-nucleotide adenylyltransferase</fullName>
        <ecNumber evidence="11">2.7.7.18</ecNumber>
    </recommendedName>
    <alternativeName>
        <fullName evidence="11">Deamido-NAD(+) diphosphorylase</fullName>
    </alternativeName>
    <alternativeName>
        <fullName evidence="11">Deamido-NAD(+) pyrophosphorylase</fullName>
    </alternativeName>
    <alternativeName>
        <fullName evidence="11">Nicotinate mononucleotide adenylyltransferase</fullName>
        <shortName evidence="11">NaMN adenylyltransferase</shortName>
    </alternativeName>
</protein>
<accession>A0ABT3P125</accession>